<dbReference type="RefSeq" id="XP_067760554.1">
    <property type="nucleotide sequence ID" value="XM_067911532.1"/>
</dbReference>
<organism evidence="1 2">
    <name type="scientific">Spironucleus salmonicida</name>
    <dbReference type="NCBI Taxonomy" id="348837"/>
    <lineage>
        <taxon>Eukaryota</taxon>
        <taxon>Metamonada</taxon>
        <taxon>Diplomonadida</taxon>
        <taxon>Hexamitidae</taxon>
        <taxon>Hexamitinae</taxon>
        <taxon>Spironucleus</taxon>
    </lineage>
</organism>
<dbReference type="Proteomes" id="UP000018208">
    <property type="component" value="Unassembled WGS sequence"/>
</dbReference>
<evidence type="ECO:0000313" key="2">
    <source>
        <dbReference type="Proteomes" id="UP000018208"/>
    </source>
</evidence>
<reference evidence="1 2" key="1">
    <citation type="journal article" date="2014" name="PLoS Genet.">
        <title>The Genome of Spironucleus salmonicida Highlights a Fish Pathogen Adapted to Fluctuating Environments.</title>
        <authorList>
            <person name="Xu F."/>
            <person name="Jerlstrom-Hultqvist J."/>
            <person name="Einarsson E."/>
            <person name="Astvaldsson A."/>
            <person name="Svard S.G."/>
            <person name="Andersson J.O."/>
        </authorList>
    </citation>
    <scope>NUCLEOTIDE SEQUENCE [LARGE SCALE GENOMIC DNA]</scope>
    <source>
        <strain evidence="1 2">ATCC 50377</strain>
    </source>
</reference>
<sequence>MALNTMSDAPLRPIRWRVSTVKRRKPNILIGGLLIQGKSVACIQLASLESRKSHLPFAPLACLYHLFGRQPSERQRWIKNIRVLRHGLLQDPANMRLRFPAHAYCPILPPLMPPAPATSPIDASRRSVPRTSTACLAALLLWVAVCCTQQGGVLPYGPNYGGRIPVQIPDALAPYSDITRPGCAAYHTQGQRQKLEPISKYRSDCRLPLVKQVC</sequence>
<dbReference type="AlphaFoldDB" id="A0A9P8RUQ9"/>
<dbReference type="EMBL" id="AUWU02000008">
    <property type="protein sequence ID" value="KAH0569781.1"/>
    <property type="molecule type" value="Genomic_DNA"/>
</dbReference>
<dbReference type="GeneID" id="94301772"/>
<evidence type="ECO:0000313" key="1">
    <source>
        <dbReference type="EMBL" id="KAH0569781.1"/>
    </source>
</evidence>
<comment type="caution">
    <text evidence="1">The sequence shown here is derived from an EMBL/GenBank/DDBJ whole genome shotgun (WGS) entry which is preliminary data.</text>
</comment>
<protein>
    <submittedName>
        <fullName evidence="1">Uncharacterized protein</fullName>
    </submittedName>
</protein>
<name>A0A9P8RUQ9_9EUKA</name>
<proteinExistence type="predicted"/>
<keyword evidence="2" id="KW-1185">Reference proteome</keyword>
<accession>A0A9P8RUQ9</accession>
<dbReference type="KEGG" id="ssao:94301772"/>
<gene>
    <name evidence="1" type="ORF">SS50377_27749</name>
</gene>